<evidence type="ECO:0000256" key="2">
    <source>
        <dbReference type="SAM" id="Phobius"/>
    </source>
</evidence>
<reference evidence="5" key="2">
    <citation type="submission" date="2020-09" db="EMBL/GenBank/DDBJ databases">
        <authorList>
            <person name="Sun Q."/>
            <person name="Zhou Y."/>
        </authorList>
    </citation>
    <scope>NUCLEOTIDE SEQUENCE</scope>
    <source>
        <strain evidence="5">CGMCC 4.7308</strain>
    </source>
</reference>
<feature type="domain" description="Beta-lactamase-related" evidence="3">
    <location>
        <begin position="542"/>
        <end position="811"/>
    </location>
</feature>
<dbReference type="InterPro" id="IPR001466">
    <property type="entry name" value="Beta-lactam-related"/>
</dbReference>
<reference evidence="5" key="1">
    <citation type="journal article" date="2014" name="Int. J. Syst. Evol. Microbiol.">
        <title>Complete genome sequence of Corynebacterium casei LMG S-19264T (=DSM 44701T), isolated from a smear-ripened cheese.</title>
        <authorList>
            <consortium name="US DOE Joint Genome Institute (JGI-PGF)"/>
            <person name="Walter F."/>
            <person name="Albersmeier A."/>
            <person name="Kalinowski J."/>
            <person name="Ruckert C."/>
        </authorList>
    </citation>
    <scope>NUCLEOTIDE SEQUENCE</scope>
    <source>
        <strain evidence="5">CGMCC 4.7308</strain>
    </source>
</reference>
<accession>A0A917WFE0</accession>
<dbReference type="Pfam" id="PF00144">
    <property type="entry name" value="Beta-lactamase"/>
    <property type="match status" value="1"/>
</dbReference>
<keyword evidence="6" id="KW-1185">Reference proteome</keyword>
<evidence type="ECO:0000256" key="1">
    <source>
        <dbReference type="SAM" id="MobiDB-lite"/>
    </source>
</evidence>
<gene>
    <name evidence="5" type="ORF">GCM10011594_20920</name>
</gene>
<dbReference type="InterPro" id="IPR012338">
    <property type="entry name" value="Beta-lactam/transpept-like"/>
</dbReference>
<name>A0A917WFE0_9ACTN</name>
<dbReference type="PANTHER" id="PTHR43283">
    <property type="entry name" value="BETA-LACTAMASE-RELATED"/>
    <property type="match status" value="1"/>
</dbReference>
<dbReference type="Proteomes" id="UP000655208">
    <property type="component" value="Unassembled WGS sequence"/>
</dbReference>
<feature type="transmembrane region" description="Helical" evidence="2">
    <location>
        <begin position="235"/>
        <end position="254"/>
    </location>
</feature>
<evidence type="ECO:0000259" key="4">
    <source>
        <dbReference type="Pfam" id="PF01757"/>
    </source>
</evidence>
<feature type="compositionally biased region" description="Low complexity" evidence="1">
    <location>
        <begin position="496"/>
        <end position="506"/>
    </location>
</feature>
<protein>
    <recommendedName>
        <fullName evidence="7">CubicO group peptidase (Beta-lactamase class C family)</fullName>
    </recommendedName>
</protein>
<feature type="transmembrane region" description="Helical" evidence="2">
    <location>
        <begin position="91"/>
        <end position="109"/>
    </location>
</feature>
<keyword evidence="2" id="KW-0812">Transmembrane</keyword>
<dbReference type="PANTHER" id="PTHR43283:SF18">
    <property type="match status" value="1"/>
</dbReference>
<feature type="region of interest" description="Disordered" evidence="1">
    <location>
        <begin position="420"/>
        <end position="478"/>
    </location>
</feature>
<keyword evidence="2" id="KW-1133">Transmembrane helix</keyword>
<dbReference type="InterPro" id="IPR002656">
    <property type="entry name" value="Acyl_transf_3_dom"/>
</dbReference>
<feature type="compositionally biased region" description="Low complexity" evidence="1">
    <location>
        <begin position="7"/>
        <end position="23"/>
    </location>
</feature>
<dbReference type="AlphaFoldDB" id="A0A917WFE0"/>
<evidence type="ECO:0008006" key="7">
    <source>
        <dbReference type="Google" id="ProtNLM"/>
    </source>
</evidence>
<evidence type="ECO:0000313" key="5">
    <source>
        <dbReference type="EMBL" id="GGM00611.1"/>
    </source>
</evidence>
<feature type="transmembrane region" description="Helical" evidence="2">
    <location>
        <begin position="172"/>
        <end position="191"/>
    </location>
</feature>
<feature type="domain" description="Acyltransferase 3" evidence="4">
    <location>
        <begin position="30"/>
        <end position="353"/>
    </location>
</feature>
<dbReference type="SUPFAM" id="SSF56601">
    <property type="entry name" value="beta-lactamase/transpeptidase-like"/>
    <property type="match status" value="1"/>
</dbReference>
<dbReference type="GO" id="GO:0016747">
    <property type="term" value="F:acyltransferase activity, transferring groups other than amino-acyl groups"/>
    <property type="evidence" value="ECO:0007669"/>
    <property type="project" value="InterPro"/>
</dbReference>
<feature type="transmembrane region" description="Helical" evidence="2">
    <location>
        <begin position="148"/>
        <end position="165"/>
    </location>
</feature>
<sequence>MTAVLDRPATPAPDAAATPAPRRAGARDGFLDTVRAIALIRVVIWHTLAVAVVSWLVAAMPAMFFVAGSLLARSLDRRPWRELLRGRLRRLLLPFWVFGAVVLSVLVLVQRLDPSPETALHPLSLVAWVFPLVDPHGSAWEAGWASAPLWYLRCYLWLLLLSPLLRRAHRRWGLRVLLVPLAAVFVVDFLIRNPGMAPPGFAVAKYYLGDLATFSFFWVLGFSHSDGALRTVDRLGRLEWAAIGGAAAVVWVQVVHPATLVVNDSYPLLLFVGVGWLGLFLAGERWIGRATSHRFFAPVVAWLGRRSITVYLWHPIAIVGAYWLRAEFAPGIPRVAVLLVVFPLVVVLSVLFGRVEDHAAGRPAQWWPGRDDPAVLRRWGQRWGRWVPRRVSSVRSMVLGAVVALLVVDVVVPAPAAAGTSASSASSASSAGAAGAADAGDSLALPPAPSAKPDQVDFAGDGTATSGTDAGAAAQPAGGAGAAAPVAAASAAAPSAAAPSAGPASTGDGGGSSPAGAAPVAGGAASAATAKVQAAVDSWRSARGVAGVQLGVRFADGSQLVLVSGKATDGSALDPSGTFPVTSITKTMTSAITLQLVHEGRIGLDDPLPAIGEVPGLPYVGKVTVRQLLNHTAGVQPYDTTPGYAAVKGSALTPQTALQLVLHQPLQWTPGSQVGYSNSGYLTLGLLDEQLSGTGYAELLQQRVFGPAGMTDSHLDVTPTAGWAGFSAGGVVSTVPDLLRWGDALYRRGTVLDKESLGRMLDIGNRFNTGLGAFPVCPCSTRNGVKVYSSIGHNGGQATLQYAPQQNLVIAENLTESMWTDHLTQAHVAELLSAVEKAAS</sequence>
<organism evidence="5 6">
    <name type="scientific">Nakamurella endophytica</name>
    <dbReference type="NCBI Taxonomy" id="1748367"/>
    <lineage>
        <taxon>Bacteria</taxon>
        <taxon>Bacillati</taxon>
        <taxon>Actinomycetota</taxon>
        <taxon>Actinomycetes</taxon>
        <taxon>Nakamurellales</taxon>
        <taxon>Nakamurellaceae</taxon>
        <taxon>Nakamurella</taxon>
    </lineage>
</organism>
<feature type="transmembrane region" description="Helical" evidence="2">
    <location>
        <begin position="203"/>
        <end position="223"/>
    </location>
</feature>
<comment type="caution">
    <text evidence="5">The sequence shown here is derived from an EMBL/GenBank/DDBJ whole genome shotgun (WGS) entry which is preliminary data.</text>
</comment>
<dbReference type="Pfam" id="PF01757">
    <property type="entry name" value="Acyl_transf_3"/>
    <property type="match status" value="1"/>
</dbReference>
<dbReference type="EMBL" id="BMNA01000003">
    <property type="protein sequence ID" value="GGM00611.1"/>
    <property type="molecule type" value="Genomic_DNA"/>
</dbReference>
<feature type="transmembrane region" description="Helical" evidence="2">
    <location>
        <begin position="266"/>
        <end position="287"/>
    </location>
</feature>
<dbReference type="InterPro" id="IPR050789">
    <property type="entry name" value="Diverse_Enzym_Activities"/>
</dbReference>
<evidence type="ECO:0000313" key="6">
    <source>
        <dbReference type="Proteomes" id="UP000655208"/>
    </source>
</evidence>
<dbReference type="Gene3D" id="3.40.710.10">
    <property type="entry name" value="DD-peptidase/beta-lactamase superfamily"/>
    <property type="match status" value="1"/>
</dbReference>
<feature type="compositionally biased region" description="Low complexity" evidence="1">
    <location>
        <begin position="420"/>
        <end position="445"/>
    </location>
</feature>
<keyword evidence="2" id="KW-0472">Membrane</keyword>
<dbReference type="RefSeq" id="WP_188941408.1">
    <property type="nucleotide sequence ID" value="NZ_BMNA01000003.1"/>
</dbReference>
<feature type="transmembrane region" description="Helical" evidence="2">
    <location>
        <begin position="43"/>
        <end position="71"/>
    </location>
</feature>
<feature type="region of interest" description="Disordered" evidence="1">
    <location>
        <begin position="496"/>
        <end position="520"/>
    </location>
</feature>
<feature type="transmembrane region" description="Helical" evidence="2">
    <location>
        <begin position="308"/>
        <end position="325"/>
    </location>
</feature>
<feature type="transmembrane region" description="Helical" evidence="2">
    <location>
        <begin position="331"/>
        <end position="352"/>
    </location>
</feature>
<proteinExistence type="predicted"/>
<feature type="region of interest" description="Disordered" evidence="1">
    <location>
        <begin position="1"/>
        <end position="23"/>
    </location>
</feature>
<feature type="compositionally biased region" description="Low complexity" evidence="1">
    <location>
        <begin position="457"/>
        <end position="478"/>
    </location>
</feature>
<feature type="transmembrane region" description="Helical" evidence="2">
    <location>
        <begin position="398"/>
        <end position="418"/>
    </location>
</feature>
<evidence type="ECO:0000259" key="3">
    <source>
        <dbReference type="Pfam" id="PF00144"/>
    </source>
</evidence>